<keyword evidence="1" id="KW-0472">Membrane</keyword>
<accession>A0A0G0P512</accession>
<sequence>MKHLAKILNICIYIVINIFLISIIYSRTVFAQINSSGFALSIPIKEGGVEAGDIICTQSSGFVRCNGSYSTAIYGVIVDNPSVSVEDTELENSRLALTSGIASVKVTSASGNIQEGDSITTSDNSGIGQKATRNGYILGSAMEGYSSDNPNQVGKIQVSINIHPATGLTGPGSNLLQFIRQGLAVPVFEPLESLRYLLAVAIVLIAFTLGMIYFGRASRAGIEAIGRNPLAKRVIQLTVVLNITLTIVIILVGLGIAYLILIF</sequence>
<protein>
    <submittedName>
        <fullName evidence="2">Uncharacterized protein</fullName>
    </submittedName>
</protein>
<feature type="transmembrane region" description="Helical" evidence="1">
    <location>
        <begin position="196"/>
        <end position="214"/>
    </location>
</feature>
<dbReference type="InterPro" id="IPR038662">
    <property type="entry name" value="ATP_synth_F0_csu_sf"/>
</dbReference>
<feature type="transmembrane region" description="Helical" evidence="1">
    <location>
        <begin position="234"/>
        <end position="261"/>
    </location>
</feature>
<name>A0A0G0P512_9BACT</name>
<dbReference type="EMBL" id="LBVW01000016">
    <property type="protein sequence ID" value="KKQ93204.1"/>
    <property type="molecule type" value="Genomic_DNA"/>
</dbReference>
<comment type="caution">
    <text evidence="2">The sequence shown here is derived from an EMBL/GenBank/DDBJ whole genome shotgun (WGS) entry which is preliminary data.</text>
</comment>
<proteinExistence type="predicted"/>
<keyword evidence="1" id="KW-1133">Transmembrane helix</keyword>
<evidence type="ECO:0000313" key="3">
    <source>
        <dbReference type="Proteomes" id="UP000034932"/>
    </source>
</evidence>
<dbReference type="AlphaFoldDB" id="A0A0G0P512"/>
<reference evidence="2 3" key="1">
    <citation type="journal article" date="2015" name="Nature">
        <title>rRNA introns, odd ribosomes, and small enigmatic genomes across a large radiation of phyla.</title>
        <authorList>
            <person name="Brown C.T."/>
            <person name="Hug L.A."/>
            <person name="Thomas B.C."/>
            <person name="Sharon I."/>
            <person name="Castelle C.J."/>
            <person name="Singh A."/>
            <person name="Wilkins M.J."/>
            <person name="Williams K.H."/>
            <person name="Banfield J.F."/>
        </authorList>
    </citation>
    <scope>NUCLEOTIDE SEQUENCE [LARGE SCALE GENOMIC DNA]</scope>
</reference>
<dbReference type="Proteomes" id="UP000034932">
    <property type="component" value="Unassembled WGS sequence"/>
</dbReference>
<dbReference type="Gene3D" id="1.20.20.10">
    <property type="entry name" value="F1F0 ATP synthase subunit C"/>
    <property type="match status" value="1"/>
</dbReference>
<feature type="transmembrane region" description="Helical" evidence="1">
    <location>
        <begin position="7"/>
        <end position="25"/>
    </location>
</feature>
<organism evidence="2 3">
    <name type="scientific">Candidatus Woesebacteria bacterium GW2011_GWB1_39_10b</name>
    <dbReference type="NCBI Taxonomy" id="1618573"/>
    <lineage>
        <taxon>Bacteria</taxon>
        <taxon>Candidatus Woeseibacteriota</taxon>
    </lineage>
</organism>
<gene>
    <name evidence="2" type="ORF">UT19_C0016G0017</name>
</gene>
<evidence type="ECO:0000256" key="1">
    <source>
        <dbReference type="SAM" id="Phobius"/>
    </source>
</evidence>
<keyword evidence="1" id="KW-0812">Transmembrane</keyword>
<dbReference type="STRING" id="1618573.UT19_C0016G0017"/>
<evidence type="ECO:0000313" key="2">
    <source>
        <dbReference type="EMBL" id="KKQ93204.1"/>
    </source>
</evidence>